<keyword evidence="9 11" id="KW-0472">Membrane</keyword>
<organism evidence="12 13">
    <name type="scientific">Ceratopteris richardii</name>
    <name type="common">Triangle waterfern</name>
    <dbReference type="NCBI Taxonomy" id="49495"/>
    <lineage>
        <taxon>Eukaryota</taxon>
        <taxon>Viridiplantae</taxon>
        <taxon>Streptophyta</taxon>
        <taxon>Embryophyta</taxon>
        <taxon>Tracheophyta</taxon>
        <taxon>Polypodiopsida</taxon>
        <taxon>Polypodiidae</taxon>
        <taxon>Polypodiales</taxon>
        <taxon>Pteridineae</taxon>
        <taxon>Pteridaceae</taxon>
        <taxon>Parkerioideae</taxon>
        <taxon>Ceratopteris</taxon>
    </lineage>
</organism>
<feature type="transmembrane region" description="Helical" evidence="11">
    <location>
        <begin position="104"/>
        <end position="126"/>
    </location>
</feature>
<dbReference type="GO" id="GO:0000139">
    <property type="term" value="C:Golgi membrane"/>
    <property type="evidence" value="ECO:0007669"/>
    <property type="project" value="UniProtKB-SubCell"/>
</dbReference>
<evidence type="ECO:0000256" key="5">
    <source>
        <dbReference type="ARBA" id="ARBA00022692"/>
    </source>
</evidence>
<evidence type="ECO:0000256" key="1">
    <source>
        <dbReference type="ARBA" id="ARBA00004323"/>
    </source>
</evidence>
<proteinExistence type="inferred from homology"/>
<accession>A0A8T2S9G0</accession>
<dbReference type="OMA" id="MVCNSSH"/>
<dbReference type="InterPro" id="IPR001675">
    <property type="entry name" value="Glyco_trans_29"/>
</dbReference>
<name>A0A8T2S9G0_CERRI</name>
<dbReference type="PANTHER" id="PTHR46779">
    <property type="entry name" value="BETA-1,6-GALACTOSYLTRANSFERASE GALT29A"/>
    <property type="match status" value="1"/>
</dbReference>
<evidence type="ECO:0000313" key="13">
    <source>
        <dbReference type="Proteomes" id="UP000825935"/>
    </source>
</evidence>
<dbReference type="CDD" id="cd19952">
    <property type="entry name" value="GT29"/>
    <property type="match status" value="1"/>
</dbReference>
<dbReference type="PANTHER" id="PTHR46779:SF1">
    <property type="entry name" value="BETA-1,6-GALACTOSYLTRANSFERASE GALT29A"/>
    <property type="match status" value="1"/>
</dbReference>
<evidence type="ECO:0000256" key="6">
    <source>
        <dbReference type="ARBA" id="ARBA00022968"/>
    </source>
</evidence>
<sequence length="481" mass="54790">MADLSATPLKASRFLQSCNGDLARGHSNGTFPFPVPEAASPYISSLPKPHMINGEHHWIPSAKTHSSANVDLGRARSHSFEGGVLKRIFPIRFQRSFVPLNRKLGLLGALILLLVTLFTVPVSRLYPSLKHPFLVDLGEHAERAQISAILDGTWDRMSSRTRYSLLHDRFRHEDHYSDKIYERRRSNSRDPRLPVQLSSPRYAPFWSDFRSTLRSWVENKRYDPHIMSQLLRLVKDPVDRHYVKSHNHTVEIGKPYKTCAVVGNSGILLNQSYASLIDSHDMVMRLNNARIRSFEHYVGSKTTLSFVNSNILHACARRSGCNCHPYGPNVPIIMYICQVVHLMDVVMCDANQVAPVIVTDARLDTLCARIVKYYSLRRFVETTGRPLEEWSDAHEGTLFHYSSGMQAILLAVGICEKVSVFGFGKSPTSRHHYHTTQRAELRLHDYAAEYDFYMDLAAQDPHVIPFLNEAGFSLPLVHIYW</sequence>
<keyword evidence="6" id="KW-0735">Signal-anchor</keyword>
<keyword evidence="13" id="KW-1185">Reference proteome</keyword>
<dbReference type="InterPro" id="IPR038578">
    <property type="entry name" value="GT29-like_sf"/>
</dbReference>
<reference evidence="12" key="1">
    <citation type="submission" date="2021-08" db="EMBL/GenBank/DDBJ databases">
        <title>WGS assembly of Ceratopteris richardii.</title>
        <authorList>
            <person name="Marchant D.B."/>
            <person name="Chen G."/>
            <person name="Jenkins J."/>
            <person name="Shu S."/>
            <person name="Leebens-Mack J."/>
            <person name="Grimwood J."/>
            <person name="Schmutz J."/>
            <person name="Soltis P."/>
            <person name="Soltis D."/>
            <person name="Chen Z.-H."/>
        </authorList>
    </citation>
    <scope>NUCLEOTIDE SEQUENCE</scope>
    <source>
        <strain evidence="12">Whitten #5841</strain>
        <tissue evidence="12">Leaf</tissue>
    </source>
</reference>
<keyword evidence="3" id="KW-0328">Glycosyltransferase</keyword>
<evidence type="ECO:0000256" key="3">
    <source>
        <dbReference type="ARBA" id="ARBA00022676"/>
    </source>
</evidence>
<gene>
    <name evidence="12" type="ORF">KP509_21G044100</name>
</gene>
<dbReference type="OrthoDB" id="10264956at2759"/>
<keyword evidence="8" id="KW-0333">Golgi apparatus</keyword>
<dbReference type="Pfam" id="PF00777">
    <property type="entry name" value="Glyco_transf_29"/>
    <property type="match status" value="1"/>
</dbReference>
<evidence type="ECO:0000313" key="12">
    <source>
        <dbReference type="EMBL" id="KAH7315319.1"/>
    </source>
</evidence>
<evidence type="ECO:0000256" key="11">
    <source>
        <dbReference type="SAM" id="Phobius"/>
    </source>
</evidence>
<evidence type="ECO:0000256" key="2">
    <source>
        <dbReference type="ARBA" id="ARBA00006003"/>
    </source>
</evidence>
<keyword evidence="7 11" id="KW-1133">Transmembrane helix</keyword>
<dbReference type="Gene3D" id="3.90.1480.20">
    <property type="entry name" value="Glycosyl transferase family 29"/>
    <property type="match status" value="1"/>
</dbReference>
<dbReference type="EMBL" id="CM035426">
    <property type="protein sequence ID" value="KAH7315319.1"/>
    <property type="molecule type" value="Genomic_DNA"/>
</dbReference>
<comment type="similarity">
    <text evidence="2">Belongs to the glycosyltransferase 29 family.</text>
</comment>
<dbReference type="Proteomes" id="UP000825935">
    <property type="component" value="Chromosome 21"/>
</dbReference>
<keyword evidence="10" id="KW-0325">Glycoprotein</keyword>
<keyword evidence="4" id="KW-0808">Transferase</keyword>
<keyword evidence="5 11" id="KW-0812">Transmembrane</keyword>
<evidence type="ECO:0000256" key="7">
    <source>
        <dbReference type="ARBA" id="ARBA00022989"/>
    </source>
</evidence>
<dbReference type="GO" id="GO:0008373">
    <property type="term" value="F:sialyltransferase activity"/>
    <property type="evidence" value="ECO:0007669"/>
    <property type="project" value="InterPro"/>
</dbReference>
<evidence type="ECO:0000256" key="4">
    <source>
        <dbReference type="ARBA" id="ARBA00022679"/>
    </source>
</evidence>
<evidence type="ECO:0000256" key="8">
    <source>
        <dbReference type="ARBA" id="ARBA00023034"/>
    </source>
</evidence>
<protein>
    <submittedName>
        <fullName evidence="12">Uncharacterized protein</fullName>
    </submittedName>
</protein>
<dbReference type="AlphaFoldDB" id="A0A8T2S9G0"/>
<comment type="subcellular location">
    <subcellularLocation>
        <location evidence="1">Golgi apparatus membrane</location>
        <topology evidence="1">Single-pass type II membrane protein</topology>
    </subcellularLocation>
</comment>
<comment type="caution">
    <text evidence="12">The sequence shown here is derived from an EMBL/GenBank/DDBJ whole genome shotgun (WGS) entry which is preliminary data.</text>
</comment>
<evidence type="ECO:0000256" key="10">
    <source>
        <dbReference type="ARBA" id="ARBA00023180"/>
    </source>
</evidence>
<evidence type="ECO:0000256" key="9">
    <source>
        <dbReference type="ARBA" id="ARBA00023136"/>
    </source>
</evidence>